<evidence type="ECO:0000256" key="1">
    <source>
        <dbReference type="SAM" id="Phobius"/>
    </source>
</evidence>
<organism evidence="3 4">
    <name type="scientific">Microcystis aeruginosa NIES-4285</name>
    <dbReference type="NCBI Taxonomy" id="2497681"/>
    <lineage>
        <taxon>Bacteria</taxon>
        <taxon>Bacillati</taxon>
        <taxon>Cyanobacteriota</taxon>
        <taxon>Cyanophyceae</taxon>
        <taxon>Oscillatoriophycideae</taxon>
        <taxon>Chroococcales</taxon>
        <taxon>Microcystaceae</taxon>
        <taxon>Microcystis</taxon>
    </lineage>
</organism>
<reference evidence="4" key="1">
    <citation type="submission" date="2018-12" db="EMBL/GenBank/DDBJ databases">
        <title>Genome sequence of Microcystis aeruginosa NIES-4285.</title>
        <authorList>
            <person name="Tanabe Y."/>
        </authorList>
    </citation>
    <scope>NUCLEOTIDE SEQUENCE [LARGE SCALE GENOMIC DNA]</scope>
    <source>
        <strain evidence="4">NIES-4285</strain>
    </source>
</reference>
<name>A0A402DKK5_MICAE</name>
<feature type="transmembrane region" description="Helical" evidence="1">
    <location>
        <begin position="700"/>
        <end position="721"/>
    </location>
</feature>
<evidence type="ECO:0000313" key="3">
    <source>
        <dbReference type="EMBL" id="GCE62750.1"/>
    </source>
</evidence>
<evidence type="ECO:0000313" key="4">
    <source>
        <dbReference type="Proteomes" id="UP000289660"/>
    </source>
</evidence>
<comment type="caution">
    <text evidence="3">The sequence shown here is derived from an EMBL/GenBank/DDBJ whole genome shotgun (WGS) entry which is preliminary data.</text>
</comment>
<feature type="transmembrane region" description="Helical" evidence="1">
    <location>
        <begin position="904"/>
        <end position="923"/>
    </location>
</feature>
<feature type="transmembrane region" description="Helical" evidence="1">
    <location>
        <begin position="727"/>
        <end position="745"/>
    </location>
</feature>
<sequence length="1103" mass="128433">MKPEDLLKLVEAFKKIIEEIIKKPLPPWLSSLFNYILLLIFCLLAIWGGLIVISQIIKIWTEQIRPLYYNQEQKKRLLKRQRFADYIEHEIRQLNSREEWKDYRFTELEAEVEAEGKQVKFFILPFFQSTKRGLRREQSLSKALELSSERLILVEGEPGSGKSVALRHVAEKLAQRSMKDKSIKSVIPLYINLKKLERSSKVKINRELIEYFVKQELNRVNDRDIEQFLDEEFQKGVQEGTWLFLFDSFDELPEVLSSVEADTTIRNYAEAIDDFLSGFNKCRGIIASRQFRGPKHLGWPRFRILPLESRRWELIRKAELEPRIEKELNGRLRIAPQEIQDMTKNPMFLGILCEDMRDGSPFPENTHSVFENYLEKRLTRDADRLQRRFKLTPAEVRTAAEKVAFCMSIDPNLGLSPAREGIRGAMGRLGFKLRGNLEQYLNALEYLKLARSEAQIVAGDSQFFTFAHRRFQEYFATCVVLSDLNRISPRQLLTDGRWRETAVVIFQTQPPEVFAPILAEARYLLDEIAGNISGLIDDPVGYVNPETTNKNLSAPKPFAWPDGLLPLLGLLQDGFISRIKELPDDIQMQAGRFLLTASSEGTLADQKWSLEVAGITPQPVLLWLLRHGFASESQWLKEVAYRQTARLSQIPDDIAADIRQALVILFARNRLNKEFFATHAHLSRLDQASRYINILRLLKWISPIDIILHIVVFCGVIGALMLARSELSVLFALFAVAPLLFMSHLTLRKFPYFVYAINLSSLYYTNLFSSSSAVFQASYASYLRSHRKSFFLGGFPIYIRLIFFPLLWSIFAILAANTGQFTHPLIFFPLLWSIFAILAANTGQFTHPFWWAFLLLFPVLYFIIKFRELIKYVISKFKVIAFVTFLCLLIFVIMFWCIDNPDSVISKILSLSYLIIVVCFIPLRVIENFISLTQDWIKWQKWLKIRPSFITAQELLNLITHYHHARFSKRLIIIIRERNSLLATEDSEQLLKELALALESSIISNERQFKMQQRKWRKYLKNPFYAIKDISRRLNLVRKSSQTLTRERVNNYSGSDFFNTWLGQYTFKDKSRLVNLGSEFLDEIYILLEQIRARRKNSSVQND</sequence>
<feature type="transmembrane region" description="Helical" evidence="1">
    <location>
        <begin position="879"/>
        <end position="898"/>
    </location>
</feature>
<keyword evidence="1" id="KW-1133">Transmembrane helix</keyword>
<dbReference type="InterPro" id="IPR007111">
    <property type="entry name" value="NACHT_NTPase"/>
</dbReference>
<dbReference type="Pfam" id="PF05729">
    <property type="entry name" value="NACHT"/>
    <property type="match status" value="1"/>
</dbReference>
<feature type="transmembrane region" description="Helical" evidence="1">
    <location>
        <begin position="752"/>
        <end position="777"/>
    </location>
</feature>
<evidence type="ECO:0000259" key="2">
    <source>
        <dbReference type="PROSITE" id="PS50837"/>
    </source>
</evidence>
<feature type="transmembrane region" description="Helical" evidence="1">
    <location>
        <begin position="32"/>
        <end position="57"/>
    </location>
</feature>
<feature type="transmembrane region" description="Helical" evidence="1">
    <location>
        <begin position="849"/>
        <end position="867"/>
    </location>
</feature>
<dbReference type="PROSITE" id="PS50837">
    <property type="entry name" value="NACHT"/>
    <property type="match status" value="1"/>
</dbReference>
<dbReference type="Proteomes" id="UP000289660">
    <property type="component" value="Unassembled WGS sequence"/>
</dbReference>
<feature type="transmembrane region" description="Helical" evidence="1">
    <location>
        <begin position="797"/>
        <end position="816"/>
    </location>
</feature>
<accession>A0A402DKK5</accession>
<protein>
    <recommendedName>
        <fullName evidence="2">NACHT domain-containing protein</fullName>
    </recommendedName>
</protein>
<dbReference type="SUPFAM" id="SSF52540">
    <property type="entry name" value="P-loop containing nucleoside triphosphate hydrolases"/>
    <property type="match status" value="1"/>
</dbReference>
<dbReference type="RefSeq" id="WP_130758535.1">
    <property type="nucleotide sequence ID" value="NZ_BIFY01000180.1"/>
</dbReference>
<dbReference type="Gene3D" id="3.40.50.300">
    <property type="entry name" value="P-loop containing nucleotide triphosphate hydrolases"/>
    <property type="match status" value="1"/>
</dbReference>
<dbReference type="AlphaFoldDB" id="A0A402DKK5"/>
<dbReference type="EMBL" id="BIFY01000180">
    <property type="protein sequence ID" value="GCE62750.1"/>
    <property type="molecule type" value="Genomic_DNA"/>
</dbReference>
<dbReference type="InterPro" id="IPR027417">
    <property type="entry name" value="P-loop_NTPase"/>
</dbReference>
<gene>
    <name evidence="3" type="ORF">MiAbB_04700</name>
</gene>
<proteinExistence type="predicted"/>
<feature type="transmembrane region" description="Helical" evidence="1">
    <location>
        <begin position="825"/>
        <end position="843"/>
    </location>
</feature>
<keyword evidence="1" id="KW-0472">Membrane</keyword>
<feature type="domain" description="NACHT" evidence="2">
    <location>
        <begin position="150"/>
        <end position="252"/>
    </location>
</feature>
<keyword evidence="1" id="KW-0812">Transmembrane</keyword>